<proteinExistence type="inferred from homology"/>
<dbReference type="InterPro" id="IPR017452">
    <property type="entry name" value="GPCR_Rhodpsn_7TM"/>
</dbReference>
<dbReference type="PROSITE" id="PS50262">
    <property type="entry name" value="G_PROTEIN_RECEP_F1_2"/>
    <property type="match status" value="1"/>
</dbReference>
<feature type="transmembrane region" description="Helical" evidence="11">
    <location>
        <begin position="46"/>
        <end position="70"/>
    </location>
</feature>
<comment type="subcellular location">
    <subcellularLocation>
        <location evidence="1 11">Cell membrane</location>
        <topology evidence="1 11">Multi-pass membrane protein</topology>
    </subcellularLocation>
</comment>
<keyword evidence="6 11" id="KW-1133">Transmembrane helix</keyword>
<dbReference type="HOGENOM" id="CLU_058641_3_0_1"/>
<dbReference type="FunFam" id="1.20.1070.10:FF:000081">
    <property type="entry name" value="Vomeronasal type-1 receptor"/>
    <property type="match status" value="1"/>
</dbReference>
<keyword evidence="8 11" id="KW-0472">Membrane</keyword>
<keyword evidence="10 11" id="KW-0807">Transducer</keyword>
<reference evidence="13" key="2">
    <citation type="submission" date="2025-09" db="UniProtKB">
        <authorList>
            <consortium name="Ensembl"/>
        </authorList>
    </citation>
    <scope>IDENTIFICATION</scope>
    <source>
        <strain evidence="13">Glennie</strain>
    </source>
</reference>
<organism evidence="13 14">
    <name type="scientific">Ornithorhynchus anatinus</name>
    <name type="common">Duckbill platypus</name>
    <dbReference type="NCBI Taxonomy" id="9258"/>
    <lineage>
        <taxon>Eukaryota</taxon>
        <taxon>Metazoa</taxon>
        <taxon>Chordata</taxon>
        <taxon>Craniata</taxon>
        <taxon>Vertebrata</taxon>
        <taxon>Euteleostomi</taxon>
        <taxon>Mammalia</taxon>
        <taxon>Monotremata</taxon>
        <taxon>Ornithorhynchidae</taxon>
        <taxon>Ornithorhynchus</taxon>
    </lineage>
</organism>
<name>F7DLI0_ORNAN</name>
<evidence type="ECO:0000256" key="11">
    <source>
        <dbReference type="RuleBase" id="RU364061"/>
    </source>
</evidence>
<evidence type="ECO:0000256" key="10">
    <source>
        <dbReference type="ARBA" id="ARBA00023224"/>
    </source>
</evidence>
<evidence type="ECO:0000256" key="4">
    <source>
        <dbReference type="ARBA" id="ARBA00022507"/>
    </source>
</evidence>
<evidence type="ECO:0000313" key="14">
    <source>
        <dbReference type="Proteomes" id="UP000002279"/>
    </source>
</evidence>
<evidence type="ECO:0000256" key="3">
    <source>
        <dbReference type="ARBA" id="ARBA00022475"/>
    </source>
</evidence>
<evidence type="ECO:0000256" key="1">
    <source>
        <dbReference type="ARBA" id="ARBA00004651"/>
    </source>
</evidence>
<reference evidence="13" key="1">
    <citation type="submission" date="2025-08" db="UniProtKB">
        <authorList>
            <consortium name="Ensembl"/>
        </authorList>
    </citation>
    <scope>IDENTIFICATION</scope>
    <source>
        <strain evidence="13">Glennie</strain>
    </source>
</reference>
<dbReference type="InterPro" id="IPR004072">
    <property type="entry name" value="Vmron_rcpt_1"/>
</dbReference>
<dbReference type="Gene3D" id="1.20.1070.10">
    <property type="entry name" value="Rhodopsin 7-helix transmembrane proteins"/>
    <property type="match status" value="1"/>
</dbReference>
<feature type="transmembrane region" description="Helical" evidence="11">
    <location>
        <begin position="6"/>
        <end position="26"/>
    </location>
</feature>
<keyword evidence="5 11" id="KW-0812">Transmembrane</keyword>
<evidence type="ECO:0000256" key="5">
    <source>
        <dbReference type="ARBA" id="ARBA00022692"/>
    </source>
</evidence>
<evidence type="ECO:0000256" key="2">
    <source>
        <dbReference type="ARBA" id="ARBA00010663"/>
    </source>
</evidence>
<dbReference type="SUPFAM" id="SSF81321">
    <property type="entry name" value="Family A G protein-coupled receptor-like"/>
    <property type="match status" value="1"/>
</dbReference>
<accession>F7DLI0</accession>
<dbReference type="GO" id="GO:0019236">
    <property type="term" value="P:response to pheromone"/>
    <property type="evidence" value="ECO:0007669"/>
    <property type="project" value="UniProtKB-KW"/>
</dbReference>
<dbReference type="Proteomes" id="UP000002279">
    <property type="component" value="Unplaced"/>
</dbReference>
<dbReference type="AlphaFoldDB" id="F7DLI0"/>
<dbReference type="GO" id="GO:0007606">
    <property type="term" value="P:sensory perception of chemical stimulus"/>
    <property type="evidence" value="ECO:0007669"/>
    <property type="project" value="UniProtKB-ARBA"/>
</dbReference>
<feature type="transmembrane region" description="Helical" evidence="11">
    <location>
        <begin position="190"/>
        <end position="208"/>
    </location>
</feature>
<evidence type="ECO:0000313" key="13">
    <source>
        <dbReference type="Ensembl" id="ENSOANP00000007477.3"/>
    </source>
</evidence>
<keyword evidence="14" id="KW-1185">Reference proteome</keyword>
<keyword evidence="9 11" id="KW-0675">Receptor</keyword>
<sequence>MNAIDISFGIVFLLQITLGIIGNVFLLLHYTHMISSSTRFSSSDLILIHLALANTIILFTFGISEAMSAWGQRNFMNDVGCKILNYLYRVARGLAICTTCLLSIFQAITISPGTSPWARVKTKLPQCILPCCVLSWMLNMLIEFDTLMNMTGPQNSSHAQVMLDLKYCTKVSLGAEINLIIVVLFSLRDLFFVGFMSLASGYMVFVLFRHHKQVQHLHGPSLTHREMPEVRAVKRVIALVTLYVLLYGRQTVMLSILINMKEKSPLLLKYTHYFIPIQPLHTPCASCCPFPGPNPVILIQHRPSSPSHCTSSLPLIPFLTLTLSSPHALSLRPQSIVFLSEY</sequence>
<evidence type="ECO:0000256" key="9">
    <source>
        <dbReference type="ARBA" id="ARBA00023170"/>
    </source>
</evidence>
<dbReference type="GO" id="GO:0016503">
    <property type="term" value="F:pheromone receptor activity"/>
    <property type="evidence" value="ECO:0007669"/>
    <property type="project" value="InterPro"/>
</dbReference>
<dbReference type="InParanoid" id="F7DLI0"/>
<dbReference type="GO" id="GO:0005886">
    <property type="term" value="C:plasma membrane"/>
    <property type="evidence" value="ECO:0000318"/>
    <property type="project" value="GO_Central"/>
</dbReference>
<evidence type="ECO:0000256" key="6">
    <source>
        <dbReference type="ARBA" id="ARBA00022989"/>
    </source>
</evidence>
<dbReference type="PANTHER" id="PTHR24062">
    <property type="entry name" value="VOMERONASAL TYPE-1 RECEPTOR"/>
    <property type="match status" value="1"/>
</dbReference>
<evidence type="ECO:0000256" key="7">
    <source>
        <dbReference type="ARBA" id="ARBA00023040"/>
    </source>
</evidence>
<dbReference type="GeneTree" id="ENSGT01030000234553"/>
<dbReference type="PRINTS" id="PR01534">
    <property type="entry name" value="VOMERONASL1R"/>
</dbReference>
<keyword evidence="7 11" id="KW-0297">G-protein coupled receptor</keyword>
<feature type="transmembrane region" description="Helical" evidence="11">
    <location>
        <begin position="90"/>
        <end position="112"/>
    </location>
</feature>
<comment type="similarity">
    <text evidence="2 11">Belongs to the G-protein coupled receptor 1 family.</text>
</comment>
<evidence type="ECO:0000259" key="12">
    <source>
        <dbReference type="PROSITE" id="PS50262"/>
    </source>
</evidence>
<feature type="domain" description="G-protein coupled receptors family 1 profile" evidence="12">
    <location>
        <begin position="22"/>
        <end position="247"/>
    </location>
</feature>
<feature type="transmembrane region" description="Helical" evidence="11">
    <location>
        <begin position="236"/>
        <end position="258"/>
    </location>
</feature>
<dbReference type="GO" id="GO:0005550">
    <property type="term" value="F:pheromone binding"/>
    <property type="evidence" value="ECO:0000318"/>
    <property type="project" value="GO_Central"/>
</dbReference>
<evidence type="ECO:0000256" key="8">
    <source>
        <dbReference type="ARBA" id="ARBA00023136"/>
    </source>
</evidence>
<keyword evidence="4 11" id="KW-0589">Pheromone response</keyword>
<protein>
    <recommendedName>
        <fullName evidence="11">Vomeronasal type-1 receptor</fullName>
    </recommendedName>
</protein>
<keyword evidence="3 11" id="KW-1003">Cell membrane</keyword>
<dbReference type="Pfam" id="PF03402">
    <property type="entry name" value="V1R"/>
    <property type="match status" value="1"/>
</dbReference>
<dbReference type="Ensembl" id="ENSOANT00000007479.3">
    <property type="protein sequence ID" value="ENSOANP00000007477.3"/>
    <property type="gene ID" value="ENSOANG00000043752.1"/>
</dbReference>
<dbReference type="OMA" id="YTHYFIP"/>